<dbReference type="Proteomes" id="UP000053573">
    <property type="component" value="Unassembled WGS sequence"/>
</dbReference>
<feature type="region of interest" description="Disordered" evidence="1">
    <location>
        <begin position="48"/>
        <end position="68"/>
    </location>
</feature>
<reference evidence="3" key="1">
    <citation type="journal article" date="2015" name="PLoS Genet.">
        <title>The dynamic genome and transcriptome of the human fungal pathogen Blastomyces and close relative Emmonsia.</title>
        <authorList>
            <person name="Munoz J.F."/>
            <person name="Gauthier G.M."/>
            <person name="Desjardins C.A."/>
            <person name="Gallo J.E."/>
            <person name="Holder J."/>
            <person name="Sullivan T.D."/>
            <person name="Marty A.J."/>
            <person name="Carmen J.C."/>
            <person name="Chen Z."/>
            <person name="Ding L."/>
            <person name="Gujja S."/>
            <person name="Magrini V."/>
            <person name="Misas E."/>
            <person name="Mitreva M."/>
            <person name="Priest M."/>
            <person name="Saif S."/>
            <person name="Whiston E.A."/>
            <person name="Young S."/>
            <person name="Zeng Q."/>
            <person name="Goldman W.E."/>
            <person name="Mardis E.R."/>
            <person name="Taylor J.W."/>
            <person name="McEwen J.G."/>
            <person name="Clay O.K."/>
            <person name="Klein B.S."/>
            <person name="Cuomo C.A."/>
        </authorList>
    </citation>
    <scope>NUCLEOTIDE SEQUENCE [LARGE SCALE GENOMIC DNA]</scope>
    <source>
        <strain evidence="3">UAMH 139</strain>
    </source>
</reference>
<gene>
    <name evidence="2" type="ORF">EMPG_15106</name>
</gene>
<evidence type="ECO:0000313" key="2">
    <source>
        <dbReference type="EMBL" id="KLJ09472.1"/>
    </source>
</evidence>
<evidence type="ECO:0000256" key="1">
    <source>
        <dbReference type="SAM" id="MobiDB-lite"/>
    </source>
</evidence>
<keyword evidence="3" id="KW-1185">Reference proteome</keyword>
<dbReference type="AlphaFoldDB" id="A0A0H1BEM2"/>
<organism evidence="2 3">
    <name type="scientific">Blastomyces silverae</name>
    <dbReference type="NCBI Taxonomy" id="2060906"/>
    <lineage>
        <taxon>Eukaryota</taxon>
        <taxon>Fungi</taxon>
        <taxon>Dikarya</taxon>
        <taxon>Ascomycota</taxon>
        <taxon>Pezizomycotina</taxon>
        <taxon>Eurotiomycetes</taxon>
        <taxon>Eurotiomycetidae</taxon>
        <taxon>Onygenales</taxon>
        <taxon>Ajellomycetaceae</taxon>
        <taxon>Blastomyces</taxon>
    </lineage>
</organism>
<name>A0A0H1BEM2_9EURO</name>
<proteinExistence type="predicted"/>
<comment type="caution">
    <text evidence="2">The sequence shown here is derived from an EMBL/GenBank/DDBJ whole genome shotgun (WGS) entry which is preliminary data.</text>
</comment>
<evidence type="ECO:0000313" key="3">
    <source>
        <dbReference type="Proteomes" id="UP000053573"/>
    </source>
</evidence>
<protein>
    <submittedName>
        <fullName evidence="2">Uncharacterized protein</fullName>
    </submittedName>
</protein>
<sequence length="283" mass="31147">MENASKTCICCLQNQSPNQFISLHCSAAPTATCKWACDAQLNPPAAAATHSNELDLPSQPQAHLRKKSPEDEAKFYHCGVHSSDTSSLAAACKKKTAIQRAHRVARCHREDLSPMPSLTQLRKQPWLPPLAISPSLSPAGPPSAFHQLPVSPFDLSPSQPHFTFTGMPPPQTSFTLFSSPSQTPVPRSPADPFLFINWLNRRVSSPLTSCHSTWPESSIDTSNIEALAILQECDQLQTMIVSDPSMNLQSSTFLTDPAVNPDDWQCMQEFHRTLENLQMETCS</sequence>
<accession>A0A0H1BEM2</accession>
<dbReference type="EMBL" id="LDEV01002342">
    <property type="protein sequence ID" value="KLJ09472.1"/>
    <property type="molecule type" value="Genomic_DNA"/>
</dbReference>